<evidence type="ECO:0000313" key="10">
    <source>
        <dbReference type="EMBL" id="ELQ76685.1"/>
    </source>
</evidence>
<keyword evidence="2 10" id="KW-0436">Ligase</keyword>
<dbReference type="InterPro" id="IPR036599">
    <property type="entry name" value="DNA_ligase_N_sf"/>
</dbReference>
<dbReference type="Proteomes" id="UP000011185">
    <property type="component" value="Unassembled WGS sequence"/>
</dbReference>
<keyword evidence="7" id="KW-0234">DNA repair</keyword>
<dbReference type="AlphaFoldDB" id="L7JZG2"/>
<dbReference type="Gene3D" id="1.10.3260.10">
    <property type="entry name" value="DNA ligase, ATP-dependent, N-terminal domain"/>
    <property type="match status" value="1"/>
</dbReference>
<dbReference type="VEuPathDB" id="MicrosporidiaDB:THOM_0406"/>
<sequence>MPTLFKDLCSVFKEIEEKSGRLEIQQILSNYLSTLDKENMIIAFYLCTGTVYPTYENKELNIGEGILYKVIGDMTGKNIKVLKKEYAEYGDLGQIACKYKINKLIKVEKSFELNEIYNGLKKIGEIEGKDAMFRKKNAILKMLSVMSPNEIKYFVRLLEGKLKIGLAIQTVLISIGMVFENKEDSLDLLKKAYDRCASVEILLDKIYKDGIQSLDLLEIVPLIPFRAMLCNPLNSFTVNFSDFICEVKYDGERIQIHKKNDQVKFYSRNGEDSTFKYPDLVAVIRKEKTILFWMVK</sequence>
<dbReference type="OrthoDB" id="206088at2759"/>
<dbReference type="Pfam" id="PF01068">
    <property type="entry name" value="DNA_ligase_A_M"/>
    <property type="match status" value="1"/>
</dbReference>
<dbReference type="PANTHER" id="PTHR45674:SF4">
    <property type="entry name" value="DNA LIGASE 1"/>
    <property type="match status" value="1"/>
</dbReference>
<dbReference type="GO" id="GO:0003910">
    <property type="term" value="F:DNA ligase (ATP) activity"/>
    <property type="evidence" value="ECO:0007669"/>
    <property type="project" value="InterPro"/>
</dbReference>
<evidence type="ECO:0000256" key="4">
    <source>
        <dbReference type="ARBA" id="ARBA00022763"/>
    </source>
</evidence>
<evidence type="ECO:0000256" key="5">
    <source>
        <dbReference type="ARBA" id="ARBA00022840"/>
    </source>
</evidence>
<dbReference type="GO" id="GO:0005524">
    <property type="term" value="F:ATP binding"/>
    <property type="evidence" value="ECO:0007669"/>
    <property type="project" value="UniProtKB-KW"/>
</dbReference>
<proteinExistence type="inferred from homology"/>
<dbReference type="GO" id="GO:0003677">
    <property type="term" value="F:DNA binding"/>
    <property type="evidence" value="ECO:0007669"/>
    <property type="project" value="InterPro"/>
</dbReference>
<feature type="domain" description="DNA ligase ATP-dependent N-terminal" evidence="9">
    <location>
        <begin position="5"/>
        <end position="175"/>
    </location>
</feature>
<dbReference type="EMBL" id="JH993832">
    <property type="protein sequence ID" value="ELQ76685.1"/>
    <property type="molecule type" value="Genomic_DNA"/>
</dbReference>
<gene>
    <name evidence="10" type="ORF">THOM_0406</name>
</gene>
<dbReference type="InterPro" id="IPR012308">
    <property type="entry name" value="DNA_ligase_ATP-dep_N"/>
</dbReference>
<dbReference type="InterPro" id="IPR050191">
    <property type="entry name" value="ATP-dep_DNA_ligase"/>
</dbReference>
<dbReference type="InterPro" id="IPR012310">
    <property type="entry name" value="DNA_ligase_ATP-dep_cent"/>
</dbReference>
<dbReference type="SUPFAM" id="SSF56091">
    <property type="entry name" value="DNA ligase/mRNA capping enzyme, catalytic domain"/>
    <property type="match status" value="1"/>
</dbReference>
<keyword evidence="11" id="KW-1185">Reference proteome</keyword>
<feature type="domain" description="ATP-dependent DNA ligase family profile" evidence="8">
    <location>
        <begin position="228"/>
        <end position="287"/>
    </location>
</feature>
<dbReference type="InParanoid" id="L7JZG2"/>
<dbReference type="InterPro" id="IPR016059">
    <property type="entry name" value="DNA_ligase_ATP-dep_CS"/>
</dbReference>
<evidence type="ECO:0000313" key="11">
    <source>
        <dbReference type="Proteomes" id="UP000011185"/>
    </source>
</evidence>
<keyword evidence="3" id="KW-0547">Nucleotide-binding</keyword>
<accession>L7JZG2</accession>
<keyword evidence="6" id="KW-0233">DNA recombination</keyword>
<evidence type="ECO:0000259" key="8">
    <source>
        <dbReference type="Pfam" id="PF01068"/>
    </source>
</evidence>
<evidence type="ECO:0000256" key="3">
    <source>
        <dbReference type="ARBA" id="ARBA00022741"/>
    </source>
</evidence>
<name>L7JZG2_TRAHO</name>
<keyword evidence="5" id="KW-0067">ATP-binding</keyword>
<dbReference type="GO" id="GO:0006310">
    <property type="term" value="P:DNA recombination"/>
    <property type="evidence" value="ECO:0007669"/>
    <property type="project" value="UniProtKB-KW"/>
</dbReference>
<dbReference type="STRING" id="72359.L7JZG2"/>
<organism evidence="10 11">
    <name type="scientific">Trachipleistophora hominis</name>
    <name type="common">Microsporidian parasite</name>
    <dbReference type="NCBI Taxonomy" id="72359"/>
    <lineage>
        <taxon>Eukaryota</taxon>
        <taxon>Fungi</taxon>
        <taxon>Fungi incertae sedis</taxon>
        <taxon>Microsporidia</taxon>
        <taxon>Pleistophoridae</taxon>
        <taxon>Trachipleistophora</taxon>
    </lineage>
</organism>
<comment type="similarity">
    <text evidence="1">Belongs to the ATP-dependent DNA ligase family.</text>
</comment>
<protein>
    <submittedName>
        <fullName evidence="10">ATP-dependent DNA ligase I</fullName>
    </submittedName>
</protein>
<evidence type="ECO:0000256" key="1">
    <source>
        <dbReference type="ARBA" id="ARBA00007572"/>
    </source>
</evidence>
<evidence type="ECO:0000256" key="2">
    <source>
        <dbReference type="ARBA" id="ARBA00022598"/>
    </source>
</evidence>
<dbReference type="Pfam" id="PF04675">
    <property type="entry name" value="DNA_ligase_A_N"/>
    <property type="match status" value="1"/>
</dbReference>
<dbReference type="PROSITE" id="PS00697">
    <property type="entry name" value="DNA_LIGASE_A1"/>
    <property type="match status" value="1"/>
</dbReference>
<dbReference type="PANTHER" id="PTHR45674">
    <property type="entry name" value="DNA LIGASE 1/3 FAMILY MEMBER"/>
    <property type="match status" value="1"/>
</dbReference>
<evidence type="ECO:0000259" key="9">
    <source>
        <dbReference type="Pfam" id="PF04675"/>
    </source>
</evidence>
<evidence type="ECO:0000256" key="6">
    <source>
        <dbReference type="ARBA" id="ARBA00023172"/>
    </source>
</evidence>
<dbReference type="HOGENOM" id="CLU_940684_0_0_1"/>
<dbReference type="GO" id="GO:0006273">
    <property type="term" value="P:lagging strand elongation"/>
    <property type="evidence" value="ECO:0007669"/>
    <property type="project" value="TreeGrafter"/>
</dbReference>
<dbReference type="OMA" id="RIVINHT"/>
<reference evidence="10 11" key="1">
    <citation type="journal article" date="2012" name="PLoS Pathog.">
        <title>The genome of the obligate intracellular parasite Trachipleistophora hominis: new insights into microsporidian genome dynamics and reductive evolution.</title>
        <authorList>
            <person name="Heinz E."/>
            <person name="Williams T.A."/>
            <person name="Nakjang S."/>
            <person name="Noel C.J."/>
            <person name="Swan D.C."/>
            <person name="Goldberg A.V."/>
            <person name="Harris S.R."/>
            <person name="Weinmaier T."/>
            <person name="Markert S."/>
            <person name="Becher D."/>
            <person name="Bernhardt J."/>
            <person name="Dagan T."/>
            <person name="Hacker C."/>
            <person name="Lucocq J.M."/>
            <person name="Schweder T."/>
            <person name="Rattei T."/>
            <person name="Hall N."/>
            <person name="Hirt R.P."/>
            <person name="Embley T.M."/>
        </authorList>
    </citation>
    <scope>NUCLEOTIDE SEQUENCE [LARGE SCALE GENOMIC DNA]</scope>
</reference>
<keyword evidence="4" id="KW-0227">DNA damage</keyword>
<dbReference type="Gene3D" id="3.30.470.30">
    <property type="entry name" value="DNA ligase/mRNA capping enzyme"/>
    <property type="match status" value="1"/>
</dbReference>
<dbReference type="SUPFAM" id="SSF117018">
    <property type="entry name" value="ATP-dependent DNA ligase DNA-binding domain"/>
    <property type="match status" value="1"/>
</dbReference>
<evidence type="ECO:0000256" key="7">
    <source>
        <dbReference type="ARBA" id="ARBA00023204"/>
    </source>
</evidence>
<dbReference type="GO" id="GO:0006281">
    <property type="term" value="P:DNA repair"/>
    <property type="evidence" value="ECO:0007669"/>
    <property type="project" value="UniProtKB-KW"/>
</dbReference>